<protein>
    <submittedName>
        <fullName evidence="2">Heterokaryon incompatibility</fullName>
    </submittedName>
</protein>
<dbReference type="AlphaFoldDB" id="A0A9W9XWP1"/>
<dbReference type="InterPro" id="IPR010730">
    <property type="entry name" value="HET"/>
</dbReference>
<keyword evidence="3" id="KW-1185">Reference proteome</keyword>
<dbReference type="Pfam" id="PF06985">
    <property type="entry name" value="HET"/>
    <property type="match status" value="1"/>
</dbReference>
<name>A0A9W9XWP1_9EURO</name>
<dbReference type="Proteomes" id="UP001149954">
    <property type="component" value="Unassembled WGS sequence"/>
</dbReference>
<dbReference type="EMBL" id="JAPWDS010000003">
    <property type="protein sequence ID" value="KAJ5504774.1"/>
    <property type="molecule type" value="Genomic_DNA"/>
</dbReference>
<comment type="caution">
    <text evidence="2">The sequence shown here is derived from an EMBL/GenBank/DDBJ whole genome shotgun (WGS) entry which is preliminary data.</text>
</comment>
<evidence type="ECO:0000313" key="3">
    <source>
        <dbReference type="Proteomes" id="UP001149954"/>
    </source>
</evidence>
<sequence length="699" mass="79138">MADHLFLPDNPPKPLRIEYSGPQYDGGDWDTFPARCGWIDESGTENFPQGGAVPLEYQSMMECWLYFGMLHYVYGDQLDQSDFLCEDEEGCQYITTKHLQRYVDDVDDWENNKRGARSVEIVNKVLENLPRYISWIRAKMSFAIRLASLTLWNIVIKRDGPQVEPRCSGLWFLMPEEATQMVREGWCPLDAQKCIAAGIQLDTRRVCCNWFVPKPAGTTEHMSSGGGIPLVMITPSGGDGNQNYELKIVKKRTGKPYVAISHIWADGLGNPKGNSLPHCQLEFLYKRARLLLQDKEYIPYCDDNTYGSLHTGVARFAHFAVNTARRGDNSVLVWIDTLCIPHQSDVRSLAIQRIRDVYSNASRTLVLDSGLMVLNSSSSSKLAVCLRVLYYSGWIPQLWTLQEGLAARTKLYILLSDKAINIGTIPDVLLNKVDKGEIPIFQDGIATMAAGAWYSYFQHPTDYASVFDRFVLLGINQGQVISRTWFSVATRASSKDRDRPTVLAGLLNLDLRNILEDMLFLDGPRFQEDGLRWAMKVCRFTGIFSQLVHDSGKITPRGLQVTLYSSLIFPSCKMFNLVKSNQSDLEQRQKDLERWADEPELDPDRLATGTKVLQLETIIPVNLSSNETYGVILMSFQLDTITMCALVSLQATENGVQYARYISPGFIYAITLNMSELPEEGYLMRGTWDDAQKREWIVC</sequence>
<proteinExistence type="predicted"/>
<reference evidence="2" key="2">
    <citation type="journal article" date="2023" name="IMA Fungus">
        <title>Comparative genomic study of the Penicillium genus elucidates a diverse pangenome and 15 lateral gene transfer events.</title>
        <authorList>
            <person name="Petersen C."/>
            <person name="Sorensen T."/>
            <person name="Nielsen M.R."/>
            <person name="Sondergaard T.E."/>
            <person name="Sorensen J.L."/>
            <person name="Fitzpatrick D.A."/>
            <person name="Frisvad J.C."/>
            <person name="Nielsen K.L."/>
        </authorList>
    </citation>
    <scope>NUCLEOTIDE SEQUENCE</scope>
    <source>
        <strain evidence="2">IBT 29495</strain>
    </source>
</reference>
<dbReference type="PANTHER" id="PTHR39596:SF2">
    <property type="entry name" value="HET DOMAIN PROTEIN (AFU_ORTHOLOGUE AFUA_1G17550)-RELATED"/>
    <property type="match status" value="1"/>
</dbReference>
<reference evidence="2" key="1">
    <citation type="submission" date="2022-12" db="EMBL/GenBank/DDBJ databases">
        <authorList>
            <person name="Petersen C."/>
        </authorList>
    </citation>
    <scope>NUCLEOTIDE SEQUENCE</scope>
    <source>
        <strain evidence="2">IBT 29495</strain>
    </source>
</reference>
<accession>A0A9W9XWP1</accession>
<gene>
    <name evidence="2" type="ORF">N7463_007648</name>
</gene>
<evidence type="ECO:0000259" key="1">
    <source>
        <dbReference type="Pfam" id="PF06985"/>
    </source>
</evidence>
<dbReference type="OrthoDB" id="2426273at2759"/>
<evidence type="ECO:0000313" key="2">
    <source>
        <dbReference type="EMBL" id="KAJ5504774.1"/>
    </source>
</evidence>
<organism evidence="2 3">
    <name type="scientific">Penicillium fimorum</name>
    <dbReference type="NCBI Taxonomy" id="1882269"/>
    <lineage>
        <taxon>Eukaryota</taxon>
        <taxon>Fungi</taxon>
        <taxon>Dikarya</taxon>
        <taxon>Ascomycota</taxon>
        <taxon>Pezizomycotina</taxon>
        <taxon>Eurotiomycetes</taxon>
        <taxon>Eurotiomycetidae</taxon>
        <taxon>Eurotiales</taxon>
        <taxon>Aspergillaceae</taxon>
        <taxon>Penicillium</taxon>
    </lineage>
</organism>
<feature type="domain" description="Heterokaryon incompatibility" evidence="1">
    <location>
        <begin position="257"/>
        <end position="367"/>
    </location>
</feature>
<dbReference type="PANTHER" id="PTHR39596">
    <property type="match status" value="1"/>
</dbReference>